<reference evidence="12" key="1">
    <citation type="submission" date="2012-12" db="EMBL/GenBank/DDBJ databases">
        <authorList>
            <person name="Hellsten U."/>
            <person name="Grimwood J."/>
            <person name="Chapman J.A."/>
            <person name="Shapiro H."/>
            <person name="Aerts A."/>
            <person name="Otillar R.P."/>
            <person name="Terry A.Y."/>
            <person name="Boore J.L."/>
            <person name="Simakov O."/>
            <person name="Marletaz F."/>
            <person name="Cho S.-J."/>
            <person name="Edsinger-Gonzales E."/>
            <person name="Havlak P."/>
            <person name="Kuo D.-H."/>
            <person name="Larsson T."/>
            <person name="Lv J."/>
            <person name="Arendt D."/>
            <person name="Savage R."/>
            <person name="Osoegawa K."/>
            <person name="de Jong P."/>
            <person name="Lindberg D.R."/>
            <person name="Seaver E.C."/>
            <person name="Weisblat D.A."/>
            <person name="Putnam N.H."/>
            <person name="Grigoriev I.V."/>
            <person name="Rokhsar D.S."/>
        </authorList>
    </citation>
    <scope>NUCLEOTIDE SEQUENCE</scope>
</reference>
<dbReference type="Proteomes" id="UP000015101">
    <property type="component" value="Unassembled WGS sequence"/>
</dbReference>
<evidence type="ECO:0000259" key="9">
    <source>
        <dbReference type="PROSITE" id="PS50089"/>
    </source>
</evidence>
<dbReference type="EMBL" id="AMQM01006274">
    <property type="status" value="NOT_ANNOTATED_CDS"/>
    <property type="molecule type" value="Genomic_DNA"/>
</dbReference>
<dbReference type="RefSeq" id="XP_009024393.1">
    <property type="nucleotide sequence ID" value="XM_009026145.1"/>
</dbReference>
<dbReference type="InParanoid" id="T1EL97"/>
<dbReference type="InterPro" id="IPR045191">
    <property type="entry name" value="MBR1/2-like"/>
</dbReference>
<evidence type="ECO:0000256" key="3">
    <source>
        <dbReference type="ARBA" id="ARBA00022679"/>
    </source>
</evidence>
<dbReference type="EC" id="2.3.2.27" evidence="2"/>
<feature type="domain" description="RING-type" evidence="9">
    <location>
        <begin position="7"/>
        <end position="48"/>
    </location>
</feature>
<dbReference type="KEGG" id="hro:HELRODRAFT_153610"/>
<dbReference type="InterPro" id="IPR013083">
    <property type="entry name" value="Znf_RING/FYVE/PHD"/>
</dbReference>
<keyword evidence="6" id="KW-0833">Ubl conjugation pathway</keyword>
<dbReference type="Pfam" id="PF13639">
    <property type="entry name" value="zf-RING_2"/>
    <property type="match status" value="1"/>
</dbReference>
<dbReference type="GO" id="GO:0008270">
    <property type="term" value="F:zinc ion binding"/>
    <property type="evidence" value="ECO:0007669"/>
    <property type="project" value="UniProtKB-KW"/>
</dbReference>
<evidence type="ECO:0000256" key="5">
    <source>
        <dbReference type="ARBA" id="ARBA00022771"/>
    </source>
</evidence>
<evidence type="ECO:0000313" key="12">
    <source>
        <dbReference type="Proteomes" id="UP000015101"/>
    </source>
</evidence>
<dbReference type="GO" id="GO:0061630">
    <property type="term" value="F:ubiquitin protein ligase activity"/>
    <property type="evidence" value="ECO:0007669"/>
    <property type="project" value="UniProtKB-EC"/>
</dbReference>
<dbReference type="OrthoDB" id="8062037at2759"/>
<dbReference type="EnsemblMetazoa" id="HelroT153610">
    <property type="protein sequence ID" value="HelroP153610"/>
    <property type="gene ID" value="HelroG153610"/>
</dbReference>
<dbReference type="PANTHER" id="PTHR22937">
    <property type="entry name" value="E3 UBIQUITIN-PROTEIN LIGASE RNF165"/>
    <property type="match status" value="1"/>
</dbReference>
<dbReference type="PANTHER" id="PTHR22937:SF65">
    <property type="entry name" value="E3 UBIQUITIN-PROTEIN LIGASE ARK2C"/>
    <property type="match status" value="1"/>
</dbReference>
<dbReference type="PROSITE" id="PS50089">
    <property type="entry name" value="ZF_RING_2"/>
    <property type="match status" value="1"/>
</dbReference>
<evidence type="ECO:0000256" key="8">
    <source>
        <dbReference type="PROSITE-ProRule" id="PRU00175"/>
    </source>
</evidence>
<evidence type="ECO:0000256" key="1">
    <source>
        <dbReference type="ARBA" id="ARBA00000900"/>
    </source>
</evidence>
<dbReference type="GeneID" id="20197347"/>
<gene>
    <name evidence="11" type="primary">20197347</name>
    <name evidence="10" type="ORF">HELRODRAFT_153610</name>
</gene>
<dbReference type="SUPFAM" id="SSF57850">
    <property type="entry name" value="RING/U-box"/>
    <property type="match status" value="1"/>
</dbReference>
<evidence type="ECO:0000256" key="6">
    <source>
        <dbReference type="ARBA" id="ARBA00022786"/>
    </source>
</evidence>
<accession>T1EL97</accession>
<sequence>KFQHDECCICLEKFTDNTLVHELNCTHMLHAWCSRQWLLMKTSCPLCRSEVVRL</sequence>
<evidence type="ECO:0000256" key="7">
    <source>
        <dbReference type="ARBA" id="ARBA00022833"/>
    </source>
</evidence>
<dbReference type="HOGENOM" id="CLU_013137_21_5_1"/>
<dbReference type="EMBL" id="KB097336">
    <property type="protein sequence ID" value="ESN97570.1"/>
    <property type="molecule type" value="Genomic_DNA"/>
</dbReference>
<dbReference type="Gene3D" id="3.30.40.10">
    <property type="entry name" value="Zinc/RING finger domain, C3HC4 (zinc finger)"/>
    <property type="match status" value="1"/>
</dbReference>
<proteinExistence type="predicted"/>
<protein>
    <recommendedName>
        <fullName evidence="2">RING-type E3 ubiquitin transferase</fullName>
        <ecNumber evidence="2">2.3.2.27</ecNumber>
    </recommendedName>
</protein>
<evidence type="ECO:0000313" key="10">
    <source>
        <dbReference type="EMBL" id="ESN97570.1"/>
    </source>
</evidence>
<keyword evidence="3" id="KW-0808">Transferase</keyword>
<dbReference type="AlphaFoldDB" id="T1EL97"/>
<comment type="catalytic activity">
    <reaction evidence="1">
        <text>S-ubiquitinyl-[E2 ubiquitin-conjugating enzyme]-L-cysteine + [acceptor protein]-L-lysine = [E2 ubiquitin-conjugating enzyme]-L-cysteine + N(6)-ubiquitinyl-[acceptor protein]-L-lysine.</text>
        <dbReference type="EC" id="2.3.2.27"/>
    </reaction>
</comment>
<keyword evidence="12" id="KW-1185">Reference proteome</keyword>
<name>T1EL97_HELRO</name>
<dbReference type="STRING" id="6412.T1EL97"/>
<dbReference type="InterPro" id="IPR001841">
    <property type="entry name" value="Znf_RING"/>
</dbReference>
<dbReference type="CTD" id="20197347"/>
<evidence type="ECO:0000313" key="11">
    <source>
        <dbReference type="EnsemblMetazoa" id="HelroP153610"/>
    </source>
</evidence>
<organism evidence="11 12">
    <name type="scientific">Helobdella robusta</name>
    <name type="common">Californian leech</name>
    <dbReference type="NCBI Taxonomy" id="6412"/>
    <lineage>
        <taxon>Eukaryota</taxon>
        <taxon>Metazoa</taxon>
        <taxon>Spiralia</taxon>
        <taxon>Lophotrochozoa</taxon>
        <taxon>Annelida</taxon>
        <taxon>Clitellata</taxon>
        <taxon>Hirudinea</taxon>
        <taxon>Rhynchobdellida</taxon>
        <taxon>Glossiphoniidae</taxon>
        <taxon>Helobdella</taxon>
    </lineage>
</organism>
<evidence type="ECO:0000256" key="2">
    <source>
        <dbReference type="ARBA" id="ARBA00012483"/>
    </source>
</evidence>
<reference evidence="11" key="3">
    <citation type="submission" date="2015-06" db="UniProtKB">
        <authorList>
            <consortium name="EnsemblMetazoa"/>
        </authorList>
    </citation>
    <scope>IDENTIFICATION</scope>
</reference>
<evidence type="ECO:0000256" key="4">
    <source>
        <dbReference type="ARBA" id="ARBA00022723"/>
    </source>
</evidence>
<dbReference type="SMART" id="SM00184">
    <property type="entry name" value="RING"/>
    <property type="match status" value="1"/>
</dbReference>
<keyword evidence="5 8" id="KW-0863">Zinc-finger</keyword>
<keyword evidence="7" id="KW-0862">Zinc</keyword>
<keyword evidence="4" id="KW-0479">Metal-binding</keyword>
<reference evidence="10 12" key="2">
    <citation type="journal article" date="2013" name="Nature">
        <title>Insights into bilaterian evolution from three spiralian genomes.</title>
        <authorList>
            <person name="Simakov O."/>
            <person name="Marletaz F."/>
            <person name="Cho S.J."/>
            <person name="Edsinger-Gonzales E."/>
            <person name="Havlak P."/>
            <person name="Hellsten U."/>
            <person name="Kuo D.H."/>
            <person name="Larsson T."/>
            <person name="Lv J."/>
            <person name="Arendt D."/>
            <person name="Savage R."/>
            <person name="Osoegawa K."/>
            <person name="de Jong P."/>
            <person name="Grimwood J."/>
            <person name="Chapman J.A."/>
            <person name="Shapiro H."/>
            <person name="Aerts A."/>
            <person name="Otillar R.P."/>
            <person name="Terry A.Y."/>
            <person name="Boore J.L."/>
            <person name="Grigoriev I.V."/>
            <person name="Lindberg D.R."/>
            <person name="Seaver E.C."/>
            <person name="Weisblat D.A."/>
            <person name="Putnam N.H."/>
            <person name="Rokhsar D.S."/>
        </authorList>
    </citation>
    <scope>NUCLEOTIDE SEQUENCE</scope>
</reference>